<evidence type="ECO:0000256" key="2">
    <source>
        <dbReference type="SAM" id="MobiDB-lite"/>
    </source>
</evidence>
<dbReference type="Proteomes" id="UP000760494">
    <property type="component" value="Unassembled WGS sequence"/>
</dbReference>
<accession>A0A9Q9RM95</accession>
<feature type="region of interest" description="Disordered" evidence="2">
    <location>
        <begin position="93"/>
        <end position="139"/>
    </location>
</feature>
<proteinExistence type="inferred from homology"/>
<dbReference type="InterPro" id="IPR018608">
    <property type="entry name" value="Gti1/Pac2"/>
</dbReference>
<protein>
    <submittedName>
        <fullName evidence="3">Uncharacterized protein</fullName>
    </submittedName>
</protein>
<gene>
    <name evidence="3" type="ORF">C2S_979</name>
</gene>
<dbReference type="EMBL" id="CABFJX010000223">
    <property type="protein sequence ID" value="VTT67886.1"/>
    <property type="molecule type" value="Genomic_DNA"/>
</dbReference>
<name>A0A9Q9RM95_FUSFU</name>
<dbReference type="GO" id="GO:0003677">
    <property type="term" value="F:DNA binding"/>
    <property type="evidence" value="ECO:0007669"/>
    <property type="project" value="TreeGrafter"/>
</dbReference>
<dbReference type="Pfam" id="PF09729">
    <property type="entry name" value="Gti1_Pac2"/>
    <property type="match status" value="1"/>
</dbReference>
<evidence type="ECO:0000313" key="3">
    <source>
        <dbReference type="EMBL" id="VTT67886.1"/>
    </source>
</evidence>
<dbReference type="PANTHER" id="PTHR28027:SF2">
    <property type="entry name" value="TRANSCRIPTIONAL REGULATOR MIT1"/>
    <property type="match status" value="1"/>
</dbReference>
<feature type="region of interest" description="Disordered" evidence="2">
    <location>
        <begin position="241"/>
        <end position="322"/>
    </location>
</feature>
<comment type="caution">
    <text evidence="3">The sequence shown here is derived from an EMBL/GenBank/DDBJ whole genome shotgun (WGS) entry which is preliminary data.</text>
</comment>
<evidence type="ECO:0000256" key="1">
    <source>
        <dbReference type="ARBA" id="ARBA00008359"/>
    </source>
</evidence>
<feature type="compositionally biased region" description="Low complexity" evidence="2">
    <location>
        <begin position="303"/>
        <end position="322"/>
    </location>
</feature>
<sequence length="360" mass="40968">MAGTMPLRPTYVGFVRDTTDALLIFEACLSGTLSHVPRRPHDRERQDLIKSGNIFVYEEHASGIKRWTDSISWSPSRILGNYLLYRELEKPFPPGEKKRARGRNGKSTTQSGGISKARQRNTVPFPQGLEHGNEYPSVPSDDERHLVGSLVDSYDFKEQGLVKKTISITYQGVPHHLVSYYNVEDVKAGLLSGPSDDPRLRGVVPRTELMNGQNFRAPVEEAMGGSYMPSMVASIGYPTLQHQSQMHQSQMHQPQMHQPQMHQSQMHQSQMHQPQMHQPQMHQPQAHQPQVHQPQVHPPQVHPPQVHQPQAHQPQVHQQQVYQSQVPYSPMQYQSQTLHPTHGYQQTYAGQPNAPSSTWW</sequence>
<organism evidence="3 4">
    <name type="scientific">Fusarium fujikuroi</name>
    <name type="common">Bakanae and foot rot disease fungus</name>
    <name type="synonym">Gibberella fujikuroi</name>
    <dbReference type="NCBI Taxonomy" id="5127"/>
    <lineage>
        <taxon>Eukaryota</taxon>
        <taxon>Fungi</taxon>
        <taxon>Dikarya</taxon>
        <taxon>Ascomycota</taxon>
        <taxon>Pezizomycotina</taxon>
        <taxon>Sordariomycetes</taxon>
        <taxon>Hypocreomycetidae</taxon>
        <taxon>Hypocreales</taxon>
        <taxon>Nectriaceae</taxon>
        <taxon>Fusarium</taxon>
        <taxon>Fusarium fujikuroi species complex</taxon>
    </lineage>
</organism>
<feature type="compositionally biased region" description="Low complexity" evidence="2">
    <location>
        <begin position="241"/>
        <end position="295"/>
    </location>
</feature>
<dbReference type="AlphaFoldDB" id="A0A9Q9RM95"/>
<dbReference type="PANTHER" id="PTHR28027">
    <property type="entry name" value="TRANSCRIPTIONAL REGULATOR MIT1"/>
    <property type="match status" value="1"/>
</dbReference>
<evidence type="ECO:0000313" key="4">
    <source>
        <dbReference type="Proteomes" id="UP000760494"/>
    </source>
</evidence>
<reference evidence="3" key="1">
    <citation type="submission" date="2019-05" db="EMBL/GenBank/DDBJ databases">
        <authorList>
            <person name="Piombo E."/>
        </authorList>
    </citation>
    <scope>NUCLEOTIDE SEQUENCE</scope>
    <source>
        <strain evidence="3">C2S</strain>
    </source>
</reference>
<comment type="similarity">
    <text evidence="1">Belongs to the MIT1/WOR1 family.</text>
</comment>